<reference evidence="1" key="1">
    <citation type="journal article" date="2014" name="Int. J. Syst. Evol. Microbiol.">
        <title>Complete genome sequence of Corynebacterium casei LMG S-19264T (=DSM 44701T), isolated from a smear-ripened cheese.</title>
        <authorList>
            <consortium name="US DOE Joint Genome Institute (JGI-PGF)"/>
            <person name="Walter F."/>
            <person name="Albersmeier A."/>
            <person name="Kalinowski J."/>
            <person name="Ruckert C."/>
        </authorList>
    </citation>
    <scope>NUCLEOTIDE SEQUENCE</scope>
    <source>
        <strain evidence="1">CGMCC 4.7110</strain>
    </source>
</reference>
<sequence length="109" mass="11392">MTICYQSGSDAVTGASDEWIGDGLDATGTDFGLWVSGIDYIAGWRDARESADRLNRAFLGAGFELSELRAVGSTYDDGRGAVRFVGWPGAVERLAALLEARADGDGGAA</sequence>
<evidence type="ECO:0000313" key="2">
    <source>
        <dbReference type="Proteomes" id="UP000653411"/>
    </source>
</evidence>
<evidence type="ECO:0000313" key="1">
    <source>
        <dbReference type="EMBL" id="GGN16347.1"/>
    </source>
</evidence>
<gene>
    <name evidence="1" type="ORF">GCM10011578_044790</name>
</gene>
<accession>A0A917XF90</accession>
<comment type="caution">
    <text evidence="1">The sequence shown here is derived from an EMBL/GenBank/DDBJ whole genome shotgun (WGS) entry which is preliminary data.</text>
</comment>
<proteinExistence type="predicted"/>
<organism evidence="1 2">
    <name type="scientific">Streptomyces fuscichromogenes</name>
    <dbReference type="NCBI Taxonomy" id="1324013"/>
    <lineage>
        <taxon>Bacteria</taxon>
        <taxon>Bacillati</taxon>
        <taxon>Actinomycetota</taxon>
        <taxon>Actinomycetes</taxon>
        <taxon>Kitasatosporales</taxon>
        <taxon>Streptomycetaceae</taxon>
        <taxon>Streptomyces</taxon>
    </lineage>
</organism>
<name>A0A917XF90_9ACTN</name>
<dbReference type="EMBL" id="BMML01000009">
    <property type="protein sequence ID" value="GGN16347.1"/>
    <property type="molecule type" value="Genomic_DNA"/>
</dbReference>
<keyword evidence="2" id="KW-1185">Reference proteome</keyword>
<dbReference type="AlphaFoldDB" id="A0A917XF90"/>
<reference evidence="1" key="2">
    <citation type="submission" date="2020-09" db="EMBL/GenBank/DDBJ databases">
        <authorList>
            <person name="Sun Q."/>
            <person name="Zhou Y."/>
        </authorList>
    </citation>
    <scope>NUCLEOTIDE SEQUENCE</scope>
    <source>
        <strain evidence="1">CGMCC 4.7110</strain>
    </source>
</reference>
<dbReference type="Proteomes" id="UP000653411">
    <property type="component" value="Unassembled WGS sequence"/>
</dbReference>
<protein>
    <submittedName>
        <fullName evidence="1">Uncharacterized protein</fullName>
    </submittedName>
</protein>